<proteinExistence type="predicted"/>
<evidence type="ECO:0000313" key="7">
    <source>
        <dbReference type="Proteomes" id="UP000242519"/>
    </source>
</evidence>
<comment type="caution">
    <text evidence="6">The sequence shown here is derived from an EMBL/GenBank/DDBJ whole genome shotgun (WGS) entry which is preliminary data.</text>
</comment>
<keyword evidence="1" id="KW-0479">Metal-binding</keyword>
<dbReference type="PROSITE" id="PS50865">
    <property type="entry name" value="ZF_MYND_2"/>
    <property type="match status" value="1"/>
</dbReference>
<reference evidence="6 7" key="1">
    <citation type="submission" date="2017-04" db="EMBL/GenBank/DDBJ databases">
        <title>Draft genome sequence of Marssonina coronaria NL1: causal agent of apple blotch.</title>
        <authorList>
            <person name="Cheng Q."/>
        </authorList>
    </citation>
    <scope>NUCLEOTIDE SEQUENCE [LARGE SCALE GENOMIC DNA]</scope>
    <source>
        <strain evidence="6 7">NL1</strain>
    </source>
</reference>
<dbReference type="AlphaFoldDB" id="A0A218YWM1"/>
<dbReference type="Proteomes" id="UP000242519">
    <property type="component" value="Unassembled WGS sequence"/>
</dbReference>
<dbReference type="SUPFAM" id="SSF144232">
    <property type="entry name" value="HIT/MYND zinc finger-like"/>
    <property type="match status" value="1"/>
</dbReference>
<accession>A0A218YWM1</accession>
<dbReference type="InParanoid" id="A0A218YWM1"/>
<dbReference type="Gene3D" id="6.10.140.2220">
    <property type="match status" value="1"/>
</dbReference>
<name>A0A218YWM1_9HELO</name>
<keyword evidence="2 4" id="KW-0863">Zinc-finger</keyword>
<dbReference type="STRING" id="503106.A0A218YWM1"/>
<dbReference type="OrthoDB" id="437457at2759"/>
<evidence type="ECO:0000313" key="6">
    <source>
        <dbReference type="EMBL" id="OWP00191.1"/>
    </source>
</evidence>
<keyword evidence="3" id="KW-0862">Zinc</keyword>
<organism evidence="6 7">
    <name type="scientific">Diplocarpon coronariae</name>
    <dbReference type="NCBI Taxonomy" id="2795749"/>
    <lineage>
        <taxon>Eukaryota</taxon>
        <taxon>Fungi</taxon>
        <taxon>Dikarya</taxon>
        <taxon>Ascomycota</taxon>
        <taxon>Pezizomycotina</taxon>
        <taxon>Leotiomycetes</taxon>
        <taxon>Helotiales</taxon>
        <taxon>Drepanopezizaceae</taxon>
        <taxon>Diplocarpon</taxon>
    </lineage>
</organism>
<keyword evidence="7" id="KW-1185">Reference proteome</keyword>
<feature type="domain" description="MYND-type" evidence="5">
    <location>
        <begin position="6"/>
        <end position="48"/>
    </location>
</feature>
<evidence type="ECO:0000256" key="2">
    <source>
        <dbReference type="ARBA" id="ARBA00022771"/>
    </source>
</evidence>
<sequence>MAAQMCTECNYPCLTRGRPPVGCGHCKQVMYCSSKCRDDDQKRHAFVCDPYMVFVATSPRPSQFHKLALLLPADKDEPQFVWVELEQNHNFETADLKDLLGSDYARSLEGTISNYLRASNLDMQRFRLDHDINFHFRECCAAEGEVSNQCIAKITDSETPCKGPMLFTTCPKMVHGCLAHNYEDFRVSDFRVLVEFLKFFGPIAQRGGKDHQAVKGKPIDGVAISCLGDRILFDEPILTRFRVSRDHFIFRPICAARIPTPLTSALGYGLRLWLQSNEYHHLTPEQDHVIHNDPHYSQVPDLEYLTMIIDPHNASWGHVYQPILTKPSKAVLVRENWSAITPFQLEGLIAYCRDVVTVAVKQLMRETEFATPDLKIRCREALKEQYMCYGTFMEFFRAYEACQETWTPPFLLDAPSPVTPESS</sequence>
<evidence type="ECO:0000259" key="5">
    <source>
        <dbReference type="PROSITE" id="PS50865"/>
    </source>
</evidence>
<protein>
    <recommendedName>
        <fullName evidence="5">MYND-type domain-containing protein</fullName>
    </recommendedName>
</protein>
<dbReference type="GO" id="GO:0008270">
    <property type="term" value="F:zinc ion binding"/>
    <property type="evidence" value="ECO:0007669"/>
    <property type="project" value="UniProtKB-KW"/>
</dbReference>
<evidence type="ECO:0000256" key="1">
    <source>
        <dbReference type="ARBA" id="ARBA00022723"/>
    </source>
</evidence>
<dbReference type="Pfam" id="PF01753">
    <property type="entry name" value="zf-MYND"/>
    <property type="match status" value="1"/>
</dbReference>
<dbReference type="EMBL" id="MZNU01000335">
    <property type="protein sequence ID" value="OWP00191.1"/>
    <property type="molecule type" value="Genomic_DNA"/>
</dbReference>
<evidence type="ECO:0000256" key="3">
    <source>
        <dbReference type="ARBA" id="ARBA00022833"/>
    </source>
</evidence>
<gene>
    <name evidence="6" type="ORF">B2J93_5761</name>
</gene>
<dbReference type="PROSITE" id="PS01360">
    <property type="entry name" value="ZF_MYND_1"/>
    <property type="match status" value="1"/>
</dbReference>
<dbReference type="InterPro" id="IPR002893">
    <property type="entry name" value="Znf_MYND"/>
</dbReference>
<evidence type="ECO:0000256" key="4">
    <source>
        <dbReference type="PROSITE-ProRule" id="PRU00134"/>
    </source>
</evidence>